<dbReference type="Gene3D" id="3.30.450.20">
    <property type="entry name" value="PAS domain"/>
    <property type="match status" value="1"/>
</dbReference>
<evidence type="ECO:0000313" key="4">
    <source>
        <dbReference type="Proteomes" id="UP001242480"/>
    </source>
</evidence>
<dbReference type="CDD" id="cd00130">
    <property type="entry name" value="PAS"/>
    <property type="match status" value="1"/>
</dbReference>
<accession>A0ABU0J7P5</accession>
<dbReference type="PROSITE" id="PS50113">
    <property type="entry name" value="PAC"/>
    <property type="match status" value="1"/>
</dbReference>
<dbReference type="InterPro" id="IPR000014">
    <property type="entry name" value="PAS"/>
</dbReference>
<dbReference type="Pfam" id="PF08448">
    <property type="entry name" value="PAS_4"/>
    <property type="match status" value="1"/>
</dbReference>
<evidence type="ECO:0000259" key="2">
    <source>
        <dbReference type="PROSITE" id="PS50113"/>
    </source>
</evidence>
<dbReference type="EMBL" id="JAUSVX010000005">
    <property type="protein sequence ID" value="MDQ0470288.1"/>
    <property type="molecule type" value="Genomic_DNA"/>
</dbReference>
<dbReference type="InterPro" id="IPR000700">
    <property type="entry name" value="PAS-assoc_C"/>
</dbReference>
<dbReference type="InterPro" id="IPR052155">
    <property type="entry name" value="Biofilm_reg_signaling"/>
</dbReference>
<reference evidence="3 4" key="1">
    <citation type="submission" date="2023-07" db="EMBL/GenBank/DDBJ databases">
        <title>Genomic Encyclopedia of Type Strains, Phase IV (KMG-IV): sequencing the most valuable type-strain genomes for metagenomic binning, comparative biology and taxonomic classification.</title>
        <authorList>
            <person name="Goeker M."/>
        </authorList>
    </citation>
    <scope>NUCLEOTIDE SEQUENCE [LARGE SCALE GENOMIC DNA]</scope>
    <source>
        <strain evidence="3 4">DSM 19619</strain>
    </source>
</reference>
<sequence>MSATAPDLPIGPALAEAILHGGAEAIVATDRDGIIRFWNPGAARLFGFEADEALGRTLDLIVPEPQRERHWQGYRRVMATGTSRYGAGEVLAVPATTRDGRRISIEFTITPLHGAGGSIVGLAAVLRDVTGRFEELKALRRSMKELVATAMGMRGGEEKG</sequence>
<dbReference type="InterPro" id="IPR013656">
    <property type="entry name" value="PAS_4"/>
</dbReference>
<name>A0ABU0J7P5_9HYPH</name>
<feature type="domain" description="PAS" evidence="1">
    <location>
        <begin position="11"/>
        <end position="81"/>
    </location>
</feature>
<dbReference type="PANTHER" id="PTHR44757:SF2">
    <property type="entry name" value="BIOFILM ARCHITECTURE MAINTENANCE PROTEIN MBAA"/>
    <property type="match status" value="1"/>
</dbReference>
<evidence type="ECO:0000259" key="1">
    <source>
        <dbReference type="PROSITE" id="PS50112"/>
    </source>
</evidence>
<dbReference type="InterPro" id="IPR035965">
    <property type="entry name" value="PAS-like_dom_sf"/>
</dbReference>
<dbReference type="SMART" id="SM00091">
    <property type="entry name" value="PAS"/>
    <property type="match status" value="1"/>
</dbReference>
<comment type="caution">
    <text evidence="3">The sequence shown here is derived from an EMBL/GenBank/DDBJ whole genome shotgun (WGS) entry which is preliminary data.</text>
</comment>
<dbReference type="Proteomes" id="UP001242480">
    <property type="component" value="Unassembled WGS sequence"/>
</dbReference>
<proteinExistence type="predicted"/>
<keyword evidence="4" id="KW-1185">Reference proteome</keyword>
<dbReference type="PROSITE" id="PS50112">
    <property type="entry name" value="PAS"/>
    <property type="match status" value="1"/>
</dbReference>
<dbReference type="RefSeq" id="WP_307274033.1">
    <property type="nucleotide sequence ID" value="NZ_JAUSVX010000005.1"/>
</dbReference>
<feature type="domain" description="PAC" evidence="2">
    <location>
        <begin position="89"/>
        <end position="141"/>
    </location>
</feature>
<organism evidence="3 4">
    <name type="scientific">Labrys wisconsinensis</name>
    <dbReference type="NCBI Taxonomy" id="425677"/>
    <lineage>
        <taxon>Bacteria</taxon>
        <taxon>Pseudomonadati</taxon>
        <taxon>Pseudomonadota</taxon>
        <taxon>Alphaproteobacteria</taxon>
        <taxon>Hyphomicrobiales</taxon>
        <taxon>Xanthobacteraceae</taxon>
        <taxon>Labrys</taxon>
    </lineage>
</organism>
<protein>
    <submittedName>
        <fullName evidence="3">PAS domain S-box-containing protein</fullName>
    </submittedName>
</protein>
<gene>
    <name evidence="3" type="ORF">QO011_003304</name>
</gene>
<evidence type="ECO:0000313" key="3">
    <source>
        <dbReference type="EMBL" id="MDQ0470288.1"/>
    </source>
</evidence>
<dbReference type="PANTHER" id="PTHR44757">
    <property type="entry name" value="DIGUANYLATE CYCLASE DGCP"/>
    <property type="match status" value="1"/>
</dbReference>
<dbReference type="NCBIfam" id="TIGR00229">
    <property type="entry name" value="sensory_box"/>
    <property type="match status" value="1"/>
</dbReference>
<dbReference type="SUPFAM" id="SSF55785">
    <property type="entry name" value="PYP-like sensor domain (PAS domain)"/>
    <property type="match status" value="1"/>
</dbReference>